<evidence type="ECO:0000256" key="1">
    <source>
        <dbReference type="SAM" id="MobiDB-lite"/>
    </source>
</evidence>
<feature type="region of interest" description="Disordered" evidence="1">
    <location>
        <begin position="47"/>
        <end position="70"/>
    </location>
</feature>
<protein>
    <submittedName>
        <fullName evidence="2">Uncharacterized protein</fullName>
    </submittedName>
</protein>
<organism evidence="2 3">
    <name type="scientific">Yarrowia lipolytica</name>
    <name type="common">Candida lipolytica</name>
    <dbReference type="NCBI Taxonomy" id="4952"/>
    <lineage>
        <taxon>Eukaryota</taxon>
        <taxon>Fungi</taxon>
        <taxon>Dikarya</taxon>
        <taxon>Ascomycota</taxon>
        <taxon>Saccharomycotina</taxon>
        <taxon>Dipodascomycetes</taxon>
        <taxon>Dipodascales</taxon>
        <taxon>Dipodascales incertae sedis</taxon>
        <taxon>Yarrowia</taxon>
    </lineage>
</organism>
<gene>
    <name evidence="2" type="ORF">YALI1_D25563g</name>
</gene>
<proteinExistence type="predicted"/>
<dbReference type="VEuPathDB" id="FungiDB:YALI1_D25563g"/>
<dbReference type="Proteomes" id="UP000182444">
    <property type="component" value="Chromosome 1D"/>
</dbReference>
<reference evidence="2 3" key="1">
    <citation type="journal article" date="2016" name="PLoS ONE">
        <title>Sequence Assembly of Yarrowia lipolytica Strain W29/CLIB89 Shows Transposable Element Diversity.</title>
        <authorList>
            <person name="Magnan C."/>
            <person name="Yu J."/>
            <person name="Chang I."/>
            <person name="Jahn E."/>
            <person name="Kanomata Y."/>
            <person name="Wu J."/>
            <person name="Zeller M."/>
            <person name="Oakes M."/>
            <person name="Baldi P."/>
            <person name="Sandmeyer S."/>
        </authorList>
    </citation>
    <scope>NUCLEOTIDE SEQUENCE [LARGE SCALE GENOMIC DNA]</scope>
    <source>
        <strain evidence="3">CLIB89(W29)</strain>
    </source>
</reference>
<accession>A0A1D8NFE5</accession>
<dbReference type="RefSeq" id="XP_068138889.1">
    <property type="nucleotide sequence ID" value="XM_068282788.1"/>
</dbReference>
<evidence type="ECO:0000313" key="2">
    <source>
        <dbReference type="EMBL" id="AOW04354.1"/>
    </source>
</evidence>
<dbReference type="GeneID" id="94583401"/>
<dbReference type="EMBL" id="CP017556">
    <property type="protein sequence ID" value="AOW04354.1"/>
    <property type="molecule type" value="Genomic_DNA"/>
</dbReference>
<evidence type="ECO:0000313" key="3">
    <source>
        <dbReference type="Proteomes" id="UP000182444"/>
    </source>
</evidence>
<dbReference type="AlphaFoldDB" id="A0A1D8NFE5"/>
<sequence>MRTATWSRRDPPHSPVKGPVLILHTYSCDNGDQWQSPLVDMTKDRRLSNIHSESESSPCSVRDRSERTSHPRLMLQTVLARGNLSQERACQ</sequence>
<name>A0A1D8NFE5_YARLL</name>
<feature type="compositionally biased region" description="Polar residues" evidence="1">
    <location>
        <begin position="49"/>
        <end position="59"/>
    </location>
</feature>